<name>A0A1W1VPI3_DESTI</name>
<dbReference type="Proteomes" id="UP000192731">
    <property type="component" value="Unassembled WGS sequence"/>
</dbReference>
<reference evidence="1 2" key="1">
    <citation type="submission" date="2017-04" db="EMBL/GenBank/DDBJ databases">
        <authorList>
            <person name="Afonso C.L."/>
            <person name="Miller P.J."/>
            <person name="Scott M.A."/>
            <person name="Spackman E."/>
            <person name="Goraichik I."/>
            <person name="Dimitrov K.M."/>
            <person name="Suarez D.L."/>
            <person name="Swayne D.E."/>
        </authorList>
    </citation>
    <scope>NUCLEOTIDE SEQUENCE [LARGE SCALE GENOMIC DNA]</scope>
    <source>
        <strain evidence="1 2">DSM 11270</strain>
    </source>
</reference>
<dbReference type="OrthoDB" id="1753730at2"/>
<dbReference type="RefSeq" id="WP_084054167.1">
    <property type="nucleotide sequence ID" value="NZ_FWWT01000022.1"/>
</dbReference>
<dbReference type="AlphaFoldDB" id="A0A1W1VPI3"/>
<evidence type="ECO:0000313" key="2">
    <source>
        <dbReference type="Proteomes" id="UP000192731"/>
    </source>
</evidence>
<organism evidence="1 2">
    <name type="scientific">Desulfonispora thiosulfatigenes DSM 11270</name>
    <dbReference type="NCBI Taxonomy" id="656914"/>
    <lineage>
        <taxon>Bacteria</taxon>
        <taxon>Bacillati</taxon>
        <taxon>Bacillota</taxon>
        <taxon>Clostridia</taxon>
        <taxon>Eubacteriales</taxon>
        <taxon>Peptococcaceae</taxon>
        <taxon>Desulfonispora</taxon>
    </lineage>
</organism>
<keyword evidence="2" id="KW-1185">Reference proteome</keyword>
<protein>
    <recommendedName>
        <fullName evidence="3">RNase H</fullName>
    </recommendedName>
</protein>
<proteinExistence type="predicted"/>
<evidence type="ECO:0000313" key="1">
    <source>
        <dbReference type="EMBL" id="SMB95282.1"/>
    </source>
</evidence>
<accession>A0A1W1VPI3</accession>
<evidence type="ECO:0008006" key="3">
    <source>
        <dbReference type="Google" id="ProtNLM"/>
    </source>
</evidence>
<dbReference type="EMBL" id="FWWT01000022">
    <property type="protein sequence ID" value="SMB95282.1"/>
    <property type="molecule type" value="Genomic_DNA"/>
</dbReference>
<sequence length="128" mass="14863">MITAYVVAIPSYYEGEDIEISYCIYDNQNLMCKKSILKEYKKPAIVNLIALREVLKELEQYMDRKIVIVMNDTALNEQISGTSTSKNKDVLKMASIVREKIKKFTNPIIIKDVSNNREELVKWNDILK</sequence>
<gene>
    <name evidence="1" type="ORF">SAMN00017405_0365</name>
</gene>